<name>A0A4Y8RBC2_9HYPH</name>
<reference evidence="1 2" key="1">
    <citation type="submission" date="2019-03" db="EMBL/GenBank/DDBJ databases">
        <title>Jiella endophytica sp. nov., a novel endophytic bacterium isolated from root of Ficus microcarpa Linn. f.</title>
        <authorList>
            <person name="Tuo L."/>
        </authorList>
    </citation>
    <scope>NUCLEOTIDE SEQUENCE [LARGE SCALE GENOMIC DNA]</scope>
    <source>
        <strain evidence="1 2">CBS5Q-3</strain>
    </source>
</reference>
<dbReference type="GO" id="GO:0016829">
    <property type="term" value="F:lyase activity"/>
    <property type="evidence" value="ECO:0007669"/>
    <property type="project" value="UniProtKB-KW"/>
</dbReference>
<dbReference type="RefSeq" id="WP_134763709.1">
    <property type="nucleotide sequence ID" value="NZ_SOZD01000007.1"/>
</dbReference>
<dbReference type="EMBL" id="SOZD01000007">
    <property type="protein sequence ID" value="TFF19112.1"/>
    <property type="molecule type" value="Genomic_DNA"/>
</dbReference>
<dbReference type="PANTHER" id="PTHR42905:SF16">
    <property type="entry name" value="CARBOXYPHOSPHONOENOLPYRUVATE PHOSPHONOMUTASE-LIKE PROTEIN (AFU_ORTHOLOGUE AFUA_5G07230)"/>
    <property type="match status" value="1"/>
</dbReference>
<dbReference type="OrthoDB" id="9785398at2"/>
<keyword evidence="2" id="KW-1185">Reference proteome</keyword>
<dbReference type="Pfam" id="PF13714">
    <property type="entry name" value="PEP_mutase"/>
    <property type="match status" value="1"/>
</dbReference>
<dbReference type="CDD" id="cd00377">
    <property type="entry name" value="ICL_PEPM"/>
    <property type="match status" value="1"/>
</dbReference>
<organism evidence="1 2">
    <name type="scientific">Jiella endophytica</name>
    <dbReference type="NCBI Taxonomy" id="2558362"/>
    <lineage>
        <taxon>Bacteria</taxon>
        <taxon>Pseudomonadati</taxon>
        <taxon>Pseudomonadota</taxon>
        <taxon>Alphaproteobacteria</taxon>
        <taxon>Hyphomicrobiales</taxon>
        <taxon>Aurantimonadaceae</taxon>
        <taxon>Jiella</taxon>
    </lineage>
</organism>
<dbReference type="Gene3D" id="6.10.250.2750">
    <property type="match status" value="1"/>
</dbReference>
<gene>
    <name evidence="1" type="ORF">E3C22_20280</name>
</gene>
<sequence>MATTDERHEQFAALHQSSCFVIPNPWDAGSARLMAALGAKALATTSSGFAFTKGRPDMGRISRDEALAHAEDMLSATALPVSADFENGFADDPGGVAETVRLGGEIGLSGCSIEDTSMAPGNPPYEFDLAVERIRAAVSAARALGRPFVLCARADGVLNGHYGVEEAIRRIRAYEAAGADLLYVPMPGEMADLKRVVESVEKPVNALAAGPFARFRKADFAAIGVRRISVGGALARLAQAAVVRASSAILDDGDFSPLLDAAPGATIDALLAKGAAGAAAE</sequence>
<dbReference type="PANTHER" id="PTHR42905">
    <property type="entry name" value="PHOSPHOENOLPYRUVATE CARBOXYLASE"/>
    <property type="match status" value="1"/>
</dbReference>
<protein>
    <submittedName>
        <fullName evidence="1">Isocitrate lyase/phosphoenolpyruvate mutase family protein</fullName>
    </submittedName>
</protein>
<keyword evidence="1" id="KW-0456">Lyase</keyword>
<evidence type="ECO:0000313" key="1">
    <source>
        <dbReference type="EMBL" id="TFF19112.1"/>
    </source>
</evidence>
<dbReference type="AlphaFoldDB" id="A0A4Y8RBC2"/>
<accession>A0A4Y8RBC2</accession>
<evidence type="ECO:0000313" key="2">
    <source>
        <dbReference type="Proteomes" id="UP000298179"/>
    </source>
</evidence>
<keyword evidence="1" id="KW-0670">Pyruvate</keyword>
<dbReference type="InterPro" id="IPR040442">
    <property type="entry name" value="Pyrv_kinase-like_dom_sf"/>
</dbReference>
<proteinExistence type="predicted"/>
<dbReference type="SUPFAM" id="SSF51621">
    <property type="entry name" value="Phosphoenolpyruvate/pyruvate domain"/>
    <property type="match status" value="1"/>
</dbReference>
<comment type="caution">
    <text evidence="1">The sequence shown here is derived from an EMBL/GenBank/DDBJ whole genome shotgun (WGS) entry which is preliminary data.</text>
</comment>
<dbReference type="Gene3D" id="3.20.20.60">
    <property type="entry name" value="Phosphoenolpyruvate-binding domains"/>
    <property type="match status" value="1"/>
</dbReference>
<dbReference type="InterPro" id="IPR039556">
    <property type="entry name" value="ICL/PEPM"/>
</dbReference>
<dbReference type="InterPro" id="IPR015813">
    <property type="entry name" value="Pyrv/PenolPyrv_kinase-like_dom"/>
</dbReference>
<dbReference type="Proteomes" id="UP000298179">
    <property type="component" value="Unassembled WGS sequence"/>
</dbReference>